<name>A0A834LEV4_RHOSS</name>
<keyword evidence="2" id="KW-1185">Reference proteome</keyword>
<comment type="caution">
    <text evidence="1">The sequence shown here is derived from an EMBL/GenBank/DDBJ whole genome shotgun (WGS) entry which is preliminary data.</text>
</comment>
<protein>
    <submittedName>
        <fullName evidence="1">Uncharacterized protein</fullName>
    </submittedName>
</protein>
<dbReference type="OrthoDB" id="10387961at2759"/>
<dbReference type="Proteomes" id="UP000626092">
    <property type="component" value="Unassembled WGS sequence"/>
</dbReference>
<gene>
    <name evidence="1" type="ORF">RHSIM_Rhsim09G0098400</name>
</gene>
<sequence>MALQLRHKVLRSSTSAIRSVHFCGVGTSLKKLTLLPPLMPSSQHFHTLLGSSLTRLKSGDSPPTFLYDEGLKQHPSFFIVGALCFRPGVPFLHVIPTLFSLLETAESRRRFRVRDLVRRYGPETPKEELVREGGAIGRSMTSRAADTVRGSIVCLSFLQDSEAPVVFSGTVVRSDGIVATSSNCLRHLKGTKYKIGVKILGSPMPVAYAGVLLHTDFVSKIAFVKILRCEEQLPVPKCRELDCLEKSAIGGALVSRYGGLLGVIHNVRDLDIQATPIEDVLKYLEYLEKDGTNEKGRGAIEAAASLSVEKAVPVSENNKILQTLL</sequence>
<reference evidence="1" key="1">
    <citation type="submission" date="2019-11" db="EMBL/GenBank/DDBJ databases">
        <authorList>
            <person name="Liu Y."/>
            <person name="Hou J."/>
            <person name="Li T.-Q."/>
            <person name="Guan C.-H."/>
            <person name="Wu X."/>
            <person name="Wu H.-Z."/>
            <person name="Ling F."/>
            <person name="Zhang R."/>
            <person name="Shi X.-G."/>
            <person name="Ren J.-P."/>
            <person name="Chen E.-F."/>
            <person name="Sun J.-M."/>
        </authorList>
    </citation>
    <scope>NUCLEOTIDE SEQUENCE</scope>
    <source>
        <strain evidence="1">Adult_tree_wgs_1</strain>
        <tissue evidence="1">Leaves</tissue>
    </source>
</reference>
<proteinExistence type="predicted"/>
<dbReference type="AlphaFoldDB" id="A0A834LEV4"/>
<evidence type="ECO:0000313" key="1">
    <source>
        <dbReference type="EMBL" id="KAF7133215.1"/>
    </source>
</evidence>
<accession>A0A834LEV4</accession>
<evidence type="ECO:0000313" key="2">
    <source>
        <dbReference type="Proteomes" id="UP000626092"/>
    </source>
</evidence>
<dbReference type="EMBL" id="WJXA01000009">
    <property type="protein sequence ID" value="KAF7133215.1"/>
    <property type="molecule type" value="Genomic_DNA"/>
</dbReference>
<organism evidence="1 2">
    <name type="scientific">Rhododendron simsii</name>
    <name type="common">Sims's rhododendron</name>
    <dbReference type="NCBI Taxonomy" id="118357"/>
    <lineage>
        <taxon>Eukaryota</taxon>
        <taxon>Viridiplantae</taxon>
        <taxon>Streptophyta</taxon>
        <taxon>Embryophyta</taxon>
        <taxon>Tracheophyta</taxon>
        <taxon>Spermatophyta</taxon>
        <taxon>Magnoliopsida</taxon>
        <taxon>eudicotyledons</taxon>
        <taxon>Gunneridae</taxon>
        <taxon>Pentapetalae</taxon>
        <taxon>asterids</taxon>
        <taxon>Ericales</taxon>
        <taxon>Ericaceae</taxon>
        <taxon>Ericoideae</taxon>
        <taxon>Rhodoreae</taxon>
        <taxon>Rhododendron</taxon>
    </lineage>
</organism>